<dbReference type="HOGENOM" id="CLU_082438_3_1_1"/>
<dbReference type="InterPro" id="IPR008991">
    <property type="entry name" value="Translation_prot_SH3-like_sf"/>
</dbReference>
<dbReference type="InterPro" id="IPR014722">
    <property type="entry name" value="Rib_uL2_dom2"/>
</dbReference>
<feature type="domain" description="Large ribosomal subunit protein eL14" evidence="4">
    <location>
        <begin position="50"/>
        <end position="122"/>
    </location>
</feature>
<dbReference type="GeneID" id="17279188"/>
<protein>
    <recommendedName>
        <fullName evidence="4">Large ribosomal subunit protein eL14 domain-containing protein</fullName>
    </recommendedName>
</protein>
<dbReference type="SUPFAM" id="SSF50104">
    <property type="entry name" value="Translation proteins SH3-like domain"/>
    <property type="match status" value="1"/>
</dbReference>
<dbReference type="GO" id="GO:0042273">
    <property type="term" value="P:ribosomal large subunit biogenesis"/>
    <property type="evidence" value="ECO:0007669"/>
    <property type="project" value="TreeGrafter"/>
</dbReference>
<dbReference type="eggNOG" id="KOG3421">
    <property type="taxonomic scope" value="Eukaryota"/>
</dbReference>
<dbReference type="PaxDb" id="2903-EOD33918"/>
<evidence type="ECO:0000259" key="4">
    <source>
        <dbReference type="Pfam" id="PF01929"/>
    </source>
</evidence>
<evidence type="ECO:0000256" key="2">
    <source>
        <dbReference type="ARBA" id="ARBA00022980"/>
    </source>
</evidence>
<dbReference type="InterPro" id="IPR039660">
    <property type="entry name" value="Ribosomal_eL14"/>
</dbReference>
<dbReference type="OMA" id="KLCFVVD"/>
<dbReference type="CDD" id="cd23702">
    <property type="entry name" value="eL14"/>
    <property type="match status" value="1"/>
</dbReference>
<keyword evidence="3" id="KW-0687">Ribonucleoprotein</keyword>
<dbReference type="PANTHER" id="PTHR11127:SF2">
    <property type="entry name" value="LARGE RIBOSOMAL SUBUNIT PROTEIN EL14"/>
    <property type="match status" value="1"/>
</dbReference>
<dbReference type="PANTHER" id="PTHR11127">
    <property type="entry name" value="60S RIBOSOMAL PROTEIN L14"/>
    <property type="match status" value="1"/>
</dbReference>
<proteinExistence type="inferred from homology"/>
<dbReference type="GO" id="GO:0003735">
    <property type="term" value="F:structural constituent of ribosome"/>
    <property type="evidence" value="ECO:0007669"/>
    <property type="project" value="InterPro"/>
</dbReference>
<dbReference type="AlphaFoldDB" id="A0A0D3KDT3"/>
<dbReference type="STRING" id="2903.R1DEL6"/>
<dbReference type="Pfam" id="PF01929">
    <property type="entry name" value="Ribosomal_L14e"/>
    <property type="match status" value="1"/>
</dbReference>
<dbReference type="EnsemblProtists" id="EOD33918">
    <property type="protein sequence ID" value="EOD33918"/>
    <property type="gene ID" value="EMIHUDRAFT_441392"/>
</dbReference>
<dbReference type="GO" id="GO:0022625">
    <property type="term" value="C:cytosolic large ribosomal subunit"/>
    <property type="evidence" value="ECO:0007669"/>
    <property type="project" value="TreeGrafter"/>
</dbReference>
<dbReference type="Proteomes" id="UP000013827">
    <property type="component" value="Unassembled WGS sequence"/>
</dbReference>
<dbReference type="KEGG" id="ehx:EMIHUDRAFT_441392"/>
<sequence>MTFKRFVEVGRVCLITYGPNEGKLCTIINMIDQGHVLVDGTGAGEAGCTRMGISVKRLMLTDLTVSISLNSTRKKLKAAWEAEGTLAAWEATSWAKKRARSAARKQLTDFGRFEAMLARKERSAARKAKM</sequence>
<reference evidence="5" key="2">
    <citation type="submission" date="2024-10" db="UniProtKB">
        <authorList>
            <consortium name="EnsemblProtists"/>
        </authorList>
    </citation>
    <scope>IDENTIFICATION</scope>
</reference>
<accession>A0A0D3KDT3</accession>
<evidence type="ECO:0000313" key="5">
    <source>
        <dbReference type="EnsemblProtists" id="EOD33918"/>
    </source>
</evidence>
<dbReference type="Gene3D" id="6.10.250.2270">
    <property type="match status" value="1"/>
</dbReference>
<dbReference type="Gene3D" id="2.30.30.30">
    <property type="match status" value="1"/>
</dbReference>
<dbReference type="GO" id="GO:0003723">
    <property type="term" value="F:RNA binding"/>
    <property type="evidence" value="ECO:0007669"/>
    <property type="project" value="InterPro"/>
</dbReference>
<evidence type="ECO:0000313" key="6">
    <source>
        <dbReference type="Proteomes" id="UP000013827"/>
    </source>
</evidence>
<dbReference type="InterPro" id="IPR002784">
    <property type="entry name" value="Ribosomal_eL14_dom"/>
</dbReference>
<dbReference type="RefSeq" id="XP_005786347.1">
    <property type="nucleotide sequence ID" value="XM_005786290.1"/>
</dbReference>
<name>A0A0D3KDT3_EMIH1</name>
<evidence type="ECO:0000256" key="1">
    <source>
        <dbReference type="ARBA" id="ARBA00006592"/>
    </source>
</evidence>
<keyword evidence="6" id="KW-1185">Reference proteome</keyword>
<evidence type="ECO:0000256" key="3">
    <source>
        <dbReference type="ARBA" id="ARBA00023274"/>
    </source>
</evidence>
<comment type="similarity">
    <text evidence="1">Belongs to the eukaryotic ribosomal protein eL14 family.</text>
</comment>
<keyword evidence="2" id="KW-0689">Ribosomal protein</keyword>
<organism evidence="5 6">
    <name type="scientific">Emiliania huxleyi (strain CCMP1516)</name>
    <dbReference type="NCBI Taxonomy" id="280463"/>
    <lineage>
        <taxon>Eukaryota</taxon>
        <taxon>Haptista</taxon>
        <taxon>Haptophyta</taxon>
        <taxon>Prymnesiophyceae</taxon>
        <taxon>Isochrysidales</taxon>
        <taxon>Noelaerhabdaceae</taxon>
        <taxon>Emiliania</taxon>
    </lineage>
</organism>
<reference evidence="6" key="1">
    <citation type="journal article" date="2013" name="Nature">
        <title>Pan genome of the phytoplankton Emiliania underpins its global distribution.</title>
        <authorList>
            <person name="Read B.A."/>
            <person name="Kegel J."/>
            <person name="Klute M.J."/>
            <person name="Kuo A."/>
            <person name="Lefebvre S.C."/>
            <person name="Maumus F."/>
            <person name="Mayer C."/>
            <person name="Miller J."/>
            <person name="Monier A."/>
            <person name="Salamov A."/>
            <person name="Young J."/>
            <person name="Aguilar M."/>
            <person name="Claverie J.M."/>
            <person name="Frickenhaus S."/>
            <person name="Gonzalez K."/>
            <person name="Herman E.K."/>
            <person name="Lin Y.C."/>
            <person name="Napier J."/>
            <person name="Ogata H."/>
            <person name="Sarno A.F."/>
            <person name="Shmutz J."/>
            <person name="Schroeder D."/>
            <person name="de Vargas C."/>
            <person name="Verret F."/>
            <person name="von Dassow P."/>
            <person name="Valentin K."/>
            <person name="Van de Peer Y."/>
            <person name="Wheeler G."/>
            <person name="Dacks J.B."/>
            <person name="Delwiche C.F."/>
            <person name="Dyhrman S.T."/>
            <person name="Glockner G."/>
            <person name="John U."/>
            <person name="Richards T."/>
            <person name="Worden A.Z."/>
            <person name="Zhang X."/>
            <person name="Grigoriev I.V."/>
            <person name="Allen A.E."/>
            <person name="Bidle K."/>
            <person name="Borodovsky M."/>
            <person name="Bowler C."/>
            <person name="Brownlee C."/>
            <person name="Cock J.M."/>
            <person name="Elias M."/>
            <person name="Gladyshev V.N."/>
            <person name="Groth M."/>
            <person name="Guda C."/>
            <person name="Hadaegh A."/>
            <person name="Iglesias-Rodriguez M.D."/>
            <person name="Jenkins J."/>
            <person name="Jones B.M."/>
            <person name="Lawson T."/>
            <person name="Leese F."/>
            <person name="Lindquist E."/>
            <person name="Lobanov A."/>
            <person name="Lomsadze A."/>
            <person name="Malik S.B."/>
            <person name="Marsh M.E."/>
            <person name="Mackinder L."/>
            <person name="Mock T."/>
            <person name="Mueller-Roeber B."/>
            <person name="Pagarete A."/>
            <person name="Parker M."/>
            <person name="Probert I."/>
            <person name="Quesneville H."/>
            <person name="Raines C."/>
            <person name="Rensing S.A."/>
            <person name="Riano-Pachon D.M."/>
            <person name="Richier S."/>
            <person name="Rokitta S."/>
            <person name="Shiraiwa Y."/>
            <person name="Soanes D.M."/>
            <person name="van der Giezen M."/>
            <person name="Wahlund T.M."/>
            <person name="Williams B."/>
            <person name="Wilson W."/>
            <person name="Wolfe G."/>
            <person name="Wurch L.L."/>
        </authorList>
    </citation>
    <scope>NUCLEOTIDE SEQUENCE</scope>
</reference>
<dbReference type="GO" id="GO:0006412">
    <property type="term" value="P:translation"/>
    <property type="evidence" value="ECO:0007669"/>
    <property type="project" value="InterPro"/>
</dbReference>